<dbReference type="Pfam" id="PF14109">
    <property type="entry name" value="GldH_lipo"/>
    <property type="match status" value="1"/>
</dbReference>
<dbReference type="InterPro" id="IPR020018">
    <property type="entry name" value="Motility-assoc_lipoprot_GldH"/>
</dbReference>
<sequence>MKQGFVCKNTKELIDMNNKQKLVHFFKQSSTIISAILLSVWVLSCDSNAIYKSYEDLKDTNWYVKNIPSFAFEVKDETIPYNIYILIRNASQYPYNNLYVTRYIYGPDGKPLSSRLEELTLFDPKTGKPLGEGLGDIFDHKVLSSQNFKFPKKGKYTIKLKQYMRQDPLPFVMSVGISVEKPLPTKQ</sequence>
<dbReference type="RefSeq" id="WP_015029359.1">
    <property type="nucleotide sequence ID" value="NC_018748.1"/>
</dbReference>
<evidence type="ECO:0000313" key="1">
    <source>
        <dbReference type="EMBL" id="AFK03662.1"/>
    </source>
</evidence>
<dbReference type="EMBL" id="CP002961">
    <property type="protein sequence ID" value="AFK03662.1"/>
    <property type="molecule type" value="Genomic_DNA"/>
</dbReference>
<proteinExistence type="predicted"/>
<protein>
    <submittedName>
        <fullName evidence="1">Gliding motility-associated lipoprotein GldH</fullName>
    </submittedName>
</protein>
<dbReference type="Proteomes" id="UP000002875">
    <property type="component" value="Chromosome"/>
</dbReference>
<gene>
    <name evidence="1" type="ordered locus">Emtol_2526</name>
</gene>
<evidence type="ECO:0000313" key="2">
    <source>
        <dbReference type="Proteomes" id="UP000002875"/>
    </source>
</evidence>
<organism evidence="1 2">
    <name type="scientific">Emticicia oligotrophica (strain DSM 17448 / CIP 109782 / MTCC 6937 / GPTSA100-15)</name>
    <dbReference type="NCBI Taxonomy" id="929562"/>
    <lineage>
        <taxon>Bacteria</taxon>
        <taxon>Pseudomonadati</taxon>
        <taxon>Bacteroidota</taxon>
        <taxon>Cytophagia</taxon>
        <taxon>Cytophagales</taxon>
        <taxon>Leadbetterellaceae</taxon>
        <taxon>Emticicia</taxon>
    </lineage>
</organism>
<name>A0ABM5N2H4_EMTOG</name>
<keyword evidence="2" id="KW-1185">Reference proteome</keyword>
<accession>A0ABM5N2H4</accession>
<keyword evidence="1" id="KW-0449">Lipoprotein</keyword>
<reference evidence="1 2" key="1">
    <citation type="submission" date="2011-07" db="EMBL/GenBank/DDBJ databases">
        <title>The complete genome of chromosome of Emticicia oligotrophica DSM 17448.</title>
        <authorList>
            <consortium name="US DOE Joint Genome Institute (JGI-PGF)"/>
            <person name="Lucas S."/>
            <person name="Han J."/>
            <person name="Lapidus A."/>
            <person name="Bruce D."/>
            <person name="Goodwin L."/>
            <person name="Pitluck S."/>
            <person name="Peters L."/>
            <person name="Kyrpides N."/>
            <person name="Mavromatis K."/>
            <person name="Ivanova N."/>
            <person name="Ovchinnikova G."/>
            <person name="Teshima H."/>
            <person name="Detter J.C."/>
            <person name="Tapia R."/>
            <person name="Han C."/>
            <person name="Land M."/>
            <person name="Hauser L."/>
            <person name="Markowitz V."/>
            <person name="Cheng J.-F."/>
            <person name="Hugenholtz P."/>
            <person name="Woyke T."/>
            <person name="Wu D."/>
            <person name="Tindall B."/>
            <person name="Pomrenke H."/>
            <person name="Brambilla E."/>
            <person name="Klenk H.-P."/>
            <person name="Eisen J.A."/>
        </authorList>
    </citation>
    <scope>NUCLEOTIDE SEQUENCE [LARGE SCALE GENOMIC DNA]</scope>
    <source>
        <strain evidence="1 2">DSM 17448</strain>
    </source>
</reference>
<dbReference type="NCBIfam" id="TIGR03511">
    <property type="entry name" value="GldH_lipo"/>
    <property type="match status" value="1"/>
</dbReference>